<keyword evidence="10" id="KW-0995">Kinetochore</keyword>
<evidence type="ECO:0000259" key="12">
    <source>
        <dbReference type="Pfam" id="PF08234"/>
    </source>
</evidence>
<evidence type="ECO:0000256" key="5">
    <source>
        <dbReference type="ARBA" id="ARBA00022618"/>
    </source>
</evidence>
<dbReference type="Proteomes" id="UP000694843">
    <property type="component" value="Unplaced"/>
</dbReference>
<proteinExistence type="inferred from homology"/>
<sequence>MASVKAETNFFKLDLDCIFREIDDDQQAIADLQAAACGKLHERCQEFVIMNKKYRDQEVALEKNIERLQREFQAACGDNQRNQHKAALLSSELASIQLALKEEENKKARKEQCLAEALSEVAEKQRILDDITTENKDREATAGLGVHLFEQHLGLSICKLSSTNTTVFSFTKVQRADPSRVFKVSVTLKNKLYEVTTDPQIPDLPRLQQRLNETNNLLGFLGKVRKIFKKME</sequence>
<evidence type="ECO:0000256" key="9">
    <source>
        <dbReference type="ARBA" id="ARBA00023328"/>
    </source>
</evidence>
<comment type="function">
    <text evidence="10">Acts as a component of the essential kinetochore-associated NDC80 complex, which is required for chromosome segregation and spindle checkpoint activity.</text>
</comment>
<dbReference type="GO" id="GO:0005634">
    <property type="term" value="C:nucleus"/>
    <property type="evidence" value="ECO:0007669"/>
    <property type="project" value="UniProtKB-SubCell"/>
</dbReference>
<dbReference type="Gene3D" id="3.30.457.50">
    <property type="entry name" value="Chromosome segregation protein Spc25"/>
    <property type="match status" value="1"/>
</dbReference>
<evidence type="ECO:0000256" key="3">
    <source>
        <dbReference type="ARBA" id="ARBA00013692"/>
    </source>
</evidence>
<dbReference type="PANTHER" id="PTHR14281">
    <property type="entry name" value="KINETOCHORE PROTEIN SPC25-RELATED"/>
    <property type="match status" value="1"/>
</dbReference>
<keyword evidence="6 10" id="KW-0498">Mitosis</keyword>
<dbReference type="InterPro" id="IPR045143">
    <property type="entry name" value="Spc25"/>
</dbReference>
<accession>A0A8B7PDF2</accession>
<keyword evidence="7 11" id="KW-0175">Coiled coil</keyword>
<keyword evidence="8 10" id="KW-0131">Cell cycle</keyword>
<evidence type="ECO:0000256" key="6">
    <source>
        <dbReference type="ARBA" id="ARBA00022776"/>
    </source>
</evidence>
<dbReference type="GeneID" id="108679893"/>
<name>A0A8B7PDF2_HYAAZ</name>
<evidence type="ECO:0000256" key="2">
    <source>
        <dbReference type="ARBA" id="ARBA00006379"/>
    </source>
</evidence>
<dbReference type="KEGG" id="hazt:108679893"/>
<evidence type="ECO:0000256" key="4">
    <source>
        <dbReference type="ARBA" id="ARBA00022454"/>
    </source>
</evidence>
<dbReference type="PANTHER" id="PTHR14281:SF0">
    <property type="entry name" value="KINETOCHORE PROTEIN SPC25"/>
    <property type="match status" value="1"/>
</dbReference>
<evidence type="ECO:0000256" key="8">
    <source>
        <dbReference type="ARBA" id="ARBA00023306"/>
    </source>
</evidence>
<reference evidence="14" key="1">
    <citation type="submission" date="2025-08" db="UniProtKB">
        <authorList>
            <consortium name="RefSeq"/>
        </authorList>
    </citation>
    <scope>IDENTIFICATION</scope>
    <source>
        <tissue evidence="14">Whole organism</tissue>
    </source>
</reference>
<keyword evidence="5 10" id="KW-0132">Cell division</keyword>
<organism evidence="13 14">
    <name type="scientific">Hyalella azteca</name>
    <name type="common">Amphipod</name>
    <dbReference type="NCBI Taxonomy" id="294128"/>
    <lineage>
        <taxon>Eukaryota</taxon>
        <taxon>Metazoa</taxon>
        <taxon>Ecdysozoa</taxon>
        <taxon>Arthropoda</taxon>
        <taxon>Crustacea</taxon>
        <taxon>Multicrustacea</taxon>
        <taxon>Malacostraca</taxon>
        <taxon>Eumalacostraca</taxon>
        <taxon>Peracarida</taxon>
        <taxon>Amphipoda</taxon>
        <taxon>Senticaudata</taxon>
        <taxon>Talitrida</taxon>
        <taxon>Talitroidea</taxon>
        <taxon>Hyalellidae</taxon>
        <taxon>Hyalella</taxon>
    </lineage>
</organism>
<comment type="subcellular location">
    <subcellularLocation>
        <location evidence="1">Chromosome</location>
        <location evidence="1">Centromere</location>
    </subcellularLocation>
    <subcellularLocation>
        <location evidence="10">Nucleus</location>
    </subcellularLocation>
    <subcellularLocation>
        <location evidence="10">Chromosome</location>
        <location evidence="10">Centromere</location>
        <location evidence="10">Kinetochore</location>
    </subcellularLocation>
</comment>
<evidence type="ECO:0000256" key="7">
    <source>
        <dbReference type="ARBA" id="ARBA00023054"/>
    </source>
</evidence>
<dbReference type="InterPro" id="IPR013255">
    <property type="entry name" value="Spc25_C"/>
</dbReference>
<dbReference type="GO" id="GO:0007059">
    <property type="term" value="P:chromosome segregation"/>
    <property type="evidence" value="ECO:0007669"/>
    <property type="project" value="InterPro"/>
</dbReference>
<feature type="domain" description="Chromosome segregation protein Spc25 C-terminal" evidence="12">
    <location>
        <begin position="165"/>
        <end position="229"/>
    </location>
</feature>
<evidence type="ECO:0000313" key="14">
    <source>
        <dbReference type="RefSeq" id="XP_018024123.1"/>
    </source>
</evidence>
<keyword evidence="4 10" id="KW-0158">Chromosome</keyword>
<evidence type="ECO:0000256" key="11">
    <source>
        <dbReference type="SAM" id="Coils"/>
    </source>
</evidence>
<comment type="similarity">
    <text evidence="2 10">Belongs to the SPC25 family.</text>
</comment>
<dbReference type="CDD" id="cd23784">
    <property type="entry name" value="RWD_Spc25"/>
    <property type="match status" value="1"/>
</dbReference>
<dbReference type="RefSeq" id="XP_018024123.1">
    <property type="nucleotide sequence ID" value="XM_018168634.2"/>
</dbReference>
<keyword evidence="9 10" id="KW-0137">Centromere</keyword>
<protein>
    <recommendedName>
        <fullName evidence="3 10">Kinetochore protein SPC25</fullName>
    </recommendedName>
</protein>
<keyword evidence="13" id="KW-1185">Reference proteome</keyword>
<keyword evidence="10" id="KW-0539">Nucleus</keyword>
<feature type="coiled-coil region" evidence="11">
    <location>
        <begin position="51"/>
        <end position="134"/>
    </location>
</feature>
<dbReference type="AlphaFoldDB" id="A0A8B7PDF2"/>
<evidence type="ECO:0000256" key="1">
    <source>
        <dbReference type="ARBA" id="ARBA00004584"/>
    </source>
</evidence>
<comment type="subunit">
    <text evidence="10">Component of the NDC80 complex.</text>
</comment>
<dbReference type="OrthoDB" id="6353017at2759"/>
<evidence type="ECO:0000256" key="10">
    <source>
        <dbReference type="RuleBase" id="RU367150"/>
    </source>
</evidence>
<dbReference type="GO" id="GO:0031262">
    <property type="term" value="C:Ndc80 complex"/>
    <property type="evidence" value="ECO:0007669"/>
    <property type="project" value="InterPro"/>
</dbReference>
<evidence type="ECO:0000313" key="13">
    <source>
        <dbReference type="Proteomes" id="UP000694843"/>
    </source>
</evidence>
<dbReference type="GO" id="GO:0051301">
    <property type="term" value="P:cell division"/>
    <property type="evidence" value="ECO:0007669"/>
    <property type="project" value="UniProtKB-UniRule"/>
</dbReference>
<gene>
    <name evidence="14" type="primary">LOC108679893</name>
</gene>
<dbReference type="Pfam" id="PF08234">
    <property type="entry name" value="Spindle_Spc25"/>
    <property type="match status" value="1"/>
</dbReference>